<keyword evidence="3" id="KW-1185">Reference proteome</keyword>
<keyword evidence="1" id="KW-0812">Transmembrane</keyword>
<proteinExistence type="predicted"/>
<sequence length="43" mass="4445">MLISGASLGARARADLVGQVLGSVLAAVVTAVLSSNRRRKRHS</sequence>
<keyword evidence="2" id="KW-0614">Plasmid</keyword>
<protein>
    <submittedName>
        <fullName evidence="2">Uncharacterized protein</fullName>
    </submittedName>
</protein>
<geneLocation type="plasmid" evidence="2 3">
    <name>punmamed2</name>
</geneLocation>
<dbReference type="EMBL" id="CP106794">
    <property type="protein sequence ID" value="UXY25069.1"/>
    <property type="molecule type" value="Genomic_DNA"/>
</dbReference>
<dbReference type="Proteomes" id="UP001061298">
    <property type="component" value="Plasmid punmamed2"/>
</dbReference>
<reference evidence="2" key="1">
    <citation type="submission" date="2022-10" db="EMBL/GenBank/DDBJ databases">
        <authorList>
            <person name="Mo P."/>
        </authorList>
    </citation>
    <scope>NUCLEOTIDE SEQUENCE</scope>
    <source>
        <strain evidence="2">HUAS 13-4</strain>
        <plasmid evidence="2">punmamed2</plasmid>
    </source>
</reference>
<evidence type="ECO:0000313" key="2">
    <source>
        <dbReference type="EMBL" id="UXY25069.1"/>
    </source>
</evidence>
<gene>
    <name evidence="2" type="ORF">N8I84_42390</name>
</gene>
<evidence type="ECO:0000313" key="3">
    <source>
        <dbReference type="Proteomes" id="UP001061298"/>
    </source>
</evidence>
<feature type="transmembrane region" description="Helical" evidence="1">
    <location>
        <begin position="16"/>
        <end position="34"/>
    </location>
</feature>
<dbReference type="RefSeq" id="WP_263235404.1">
    <property type="nucleotide sequence ID" value="NZ_CP106794.1"/>
</dbReference>
<evidence type="ECO:0000256" key="1">
    <source>
        <dbReference type="SAM" id="Phobius"/>
    </source>
</evidence>
<organism evidence="2 3">
    <name type="scientific">Streptomyces cynarae</name>
    <dbReference type="NCBI Taxonomy" id="2981134"/>
    <lineage>
        <taxon>Bacteria</taxon>
        <taxon>Bacillati</taxon>
        <taxon>Actinomycetota</taxon>
        <taxon>Actinomycetes</taxon>
        <taxon>Kitasatosporales</taxon>
        <taxon>Streptomycetaceae</taxon>
        <taxon>Streptomyces</taxon>
    </lineage>
</organism>
<keyword evidence="1" id="KW-1133">Transmembrane helix</keyword>
<name>A0ABY6EE89_9ACTN</name>
<keyword evidence="1" id="KW-0472">Membrane</keyword>
<accession>A0ABY6EE89</accession>